<keyword evidence="3" id="KW-0804">Transcription</keyword>
<feature type="domain" description="HTH marR-type" evidence="4">
    <location>
        <begin position="5"/>
        <end position="136"/>
    </location>
</feature>
<evidence type="ECO:0000256" key="2">
    <source>
        <dbReference type="ARBA" id="ARBA00023125"/>
    </source>
</evidence>
<dbReference type="InterPro" id="IPR036390">
    <property type="entry name" value="WH_DNA-bd_sf"/>
</dbReference>
<evidence type="ECO:0000259" key="4">
    <source>
        <dbReference type="PROSITE" id="PS50995"/>
    </source>
</evidence>
<accession>A0ABT7ZN89</accession>
<proteinExistence type="predicted"/>
<name>A0ABT7ZN89_9BACL</name>
<dbReference type="PANTHER" id="PTHR42756">
    <property type="entry name" value="TRANSCRIPTIONAL REGULATOR, MARR"/>
    <property type="match status" value="1"/>
</dbReference>
<reference evidence="5 6" key="1">
    <citation type="submission" date="2023-03" db="EMBL/GenBank/DDBJ databases">
        <authorList>
            <person name="Uniacke-Lowe S."/>
            <person name="Ross P."/>
            <person name="Hill C."/>
        </authorList>
    </citation>
    <scope>NUCLEOTIDE SEQUENCE [LARGE SCALE GENOMIC DNA]</scope>
    <source>
        <strain evidence="5 6">APC 4016</strain>
    </source>
</reference>
<evidence type="ECO:0000313" key="5">
    <source>
        <dbReference type="EMBL" id="MDN3428112.1"/>
    </source>
</evidence>
<comment type="caution">
    <text evidence="5">The sequence shown here is derived from an EMBL/GenBank/DDBJ whole genome shotgun (WGS) entry which is preliminary data.</text>
</comment>
<dbReference type="SUPFAM" id="SSF46785">
    <property type="entry name" value="Winged helix' DNA-binding domain"/>
    <property type="match status" value="1"/>
</dbReference>
<dbReference type="InterPro" id="IPR036388">
    <property type="entry name" value="WH-like_DNA-bd_sf"/>
</dbReference>
<dbReference type="Proteomes" id="UP001225873">
    <property type="component" value="Unassembled WGS sequence"/>
</dbReference>
<evidence type="ECO:0000256" key="1">
    <source>
        <dbReference type="ARBA" id="ARBA00023015"/>
    </source>
</evidence>
<dbReference type="Pfam" id="PF01047">
    <property type="entry name" value="MarR"/>
    <property type="match status" value="1"/>
</dbReference>
<keyword evidence="1" id="KW-0805">Transcription regulation</keyword>
<organism evidence="5 6">
    <name type="scientific">Planococcus notacanthi</name>
    <dbReference type="NCBI Taxonomy" id="3035188"/>
    <lineage>
        <taxon>Bacteria</taxon>
        <taxon>Bacillati</taxon>
        <taxon>Bacillota</taxon>
        <taxon>Bacilli</taxon>
        <taxon>Bacillales</taxon>
        <taxon>Caryophanaceae</taxon>
        <taxon>Planococcus</taxon>
    </lineage>
</organism>
<dbReference type="EMBL" id="JASDCQ010000003">
    <property type="protein sequence ID" value="MDN3428112.1"/>
    <property type="molecule type" value="Genomic_DNA"/>
</dbReference>
<dbReference type="SMART" id="SM00347">
    <property type="entry name" value="HTH_MARR"/>
    <property type="match status" value="1"/>
</dbReference>
<dbReference type="RefSeq" id="WP_290215118.1">
    <property type="nucleotide sequence ID" value="NZ_JASDCQ010000003.1"/>
</dbReference>
<dbReference type="PANTHER" id="PTHR42756:SF1">
    <property type="entry name" value="TRANSCRIPTIONAL REPRESSOR OF EMRAB OPERON"/>
    <property type="match status" value="1"/>
</dbReference>
<dbReference type="PROSITE" id="PS50995">
    <property type="entry name" value="HTH_MARR_2"/>
    <property type="match status" value="1"/>
</dbReference>
<evidence type="ECO:0000313" key="6">
    <source>
        <dbReference type="Proteomes" id="UP001225873"/>
    </source>
</evidence>
<keyword evidence="6" id="KW-1185">Reference proteome</keyword>
<gene>
    <name evidence="5" type="ORF">QMA01_12465</name>
</gene>
<dbReference type="PRINTS" id="PR00598">
    <property type="entry name" value="HTHMARR"/>
</dbReference>
<sequence length="147" mass="17387">MRLLNKLLFHEIHQKSRLSIKEVNDALKEFELYSSQWSILFCLKQFGSMTQKEIWQYLNVEAPTVTRTIVRLEESGWINRREGTDKRERIVQLSSLAEQKVPEIEKRIRHVEEKLLSKLSDEEQDQLLHLLKKIGLESAEEKDVKNG</sequence>
<evidence type="ECO:0000256" key="3">
    <source>
        <dbReference type="ARBA" id="ARBA00023163"/>
    </source>
</evidence>
<dbReference type="Gene3D" id="1.10.10.10">
    <property type="entry name" value="Winged helix-like DNA-binding domain superfamily/Winged helix DNA-binding domain"/>
    <property type="match status" value="1"/>
</dbReference>
<keyword evidence="2" id="KW-0238">DNA-binding</keyword>
<protein>
    <submittedName>
        <fullName evidence="5">MarR family transcriptional regulator</fullName>
    </submittedName>
</protein>
<dbReference type="InterPro" id="IPR000835">
    <property type="entry name" value="HTH_MarR-typ"/>
</dbReference>